<dbReference type="NCBIfam" id="TIGR00255">
    <property type="entry name" value="YicC/YloC family endoribonuclease"/>
    <property type="match status" value="1"/>
</dbReference>
<evidence type="ECO:0000256" key="5">
    <source>
        <dbReference type="ARBA" id="ARBA00035648"/>
    </source>
</evidence>
<proteinExistence type="inferred from homology"/>
<dbReference type="Pfam" id="PF03755">
    <property type="entry name" value="YicC-like_N"/>
    <property type="match status" value="1"/>
</dbReference>
<keyword evidence="2" id="KW-0540">Nuclease</keyword>
<evidence type="ECO:0000313" key="9">
    <source>
        <dbReference type="Proteomes" id="UP000184079"/>
    </source>
</evidence>
<evidence type="ECO:0000259" key="7">
    <source>
        <dbReference type="Pfam" id="PF08340"/>
    </source>
</evidence>
<accession>A0A1M5NCC8</accession>
<evidence type="ECO:0000256" key="2">
    <source>
        <dbReference type="ARBA" id="ARBA00022722"/>
    </source>
</evidence>
<dbReference type="GO" id="GO:0004521">
    <property type="term" value="F:RNA endonuclease activity"/>
    <property type="evidence" value="ECO:0007669"/>
    <property type="project" value="InterPro"/>
</dbReference>
<keyword evidence="9" id="KW-1185">Reference proteome</keyword>
<keyword evidence="3" id="KW-0255">Endonuclease</keyword>
<dbReference type="AlphaFoldDB" id="A0A1M5NCC8"/>
<gene>
    <name evidence="8" type="ORF">SAMN05421807_102157</name>
</gene>
<reference evidence="9" key="1">
    <citation type="submission" date="2016-11" db="EMBL/GenBank/DDBJ databases">
        <authorList>
            <person name="Varghese N."/>
            <person name="Submissions S."/>
        </authorList>
    </citation>
    <scope>NUCLEOTIDE SEQUENCE [LARGE SCALE GENOMIC DNA]</scope>
    <source>
        <strain evidence="9">CGMCC 1.6496</strain>
    </source>
</reference>
<feature type="domain" description="Endoribonuclease YicC-like C-terminal" evidence="7">
    <location>
        <begin position="175"/>
        <end position="294"/>
    </location>
</feature>
<evidence type="ECO:0000256" key="1">
    <source>
        <dbReference type="ARBA" id="ARBA00001968"/>
    </source>
</evidence>
<dbReference type="EMBL" id="FQXD01000002">
    <property type="protein sequence ID" value="SHG87141.1"/>
    <property type="molecule type" value="Genomic_DNA"/>
</dbReference>
<comment type="similarity">
    <text evidence="5">Belongs to the YicC/YloC family.</text>
</comment>
<evidence type="ECO:0000256" key="3">
    <source>
        <dbReference type="ARBA" id="ARBA00022759"/>
    </source>
</evidence>
<dbReference type="InterPro" id="IPR005229">
    <property type="entry name" value="YicC/YloC-like"/>
</dbReference>
<dbReference type="PANTHER" id="PTHR30636">
    <property type="entry name" value="UPF0701 PROTEIN YICC"/>
    <property type="match status" value="1"/>
</dbReference>
<dbReference type="OrthoDB" id="9771229at2"/>
<feature type="domain" description="Endoribonuclease YicC-like N-terminal" evidence="6">
    <location>
        <begin position="3"/>
        <end position="156"/>
    </location>
</feature>
<dbReference type="RefSeq" id="WP_073005198.1">
    <property type="nucleotide sequence ID" value="NZ_FQXD01000002.1"/>
</dbReference>
<dbReference type="InterPro" id="IPR013551">
    <property type="entry name" value="YicC-like_C"/>
</dbReference>
<evidence type="ECO:0000313" key="8">
    <source>
        <dbReference type="EMBL" id="SHG87141.1"/>
    </source>
</evidence>
<dbReference type="PANTHER" id="PTHR30636:SF3">
    <property type="entry name" value="UPF0701 PROTEIN YICC"/>
    <property type="match status" value="1"/>
</dbReference>
<evidence type="ECO:0000256" key="4">
    <source>
        <dbReference type="ARBA" id="ARBA00022801"/>
    </source>
</evidence>
<sequence length="294" mass="34295">MAKSMTSYGRAKVGTNELTIAVEVKTVNHRYFDVSMKIPSQCIFLEDQLRRILQTFFQRGRVELYIQIYGETLLQKTVEANWDLVDQYMVQLQELKQRYQLNGDLPMTVITSFPEIFSVSEKENNISDEYISLLMNAVNHASKQALEMREKEGVSLLKDLRTRIHNLVQYVEKIKGRQPFALTAHRERIKRRVSDHFMEEPLQDTARLYQEIVLLAEKGDITEEIIRMHSHLAQMEQTIILTEPIGRKLEFIAQELLREANTIGSKSVDTVISEYTILIKSEIEKIKEQVQNME</sequence>
<comment type="cofactor">
    <cofactor evidence="1">
        <name>a divalent metal cation</name>
        <dbReference type="ChEBI" id="CHEBI:60240"/>
    </cofactor>
</comment>
<dbReference type="Pfam" id="PF08340">
    <property type="entry name" value="YicC-like_C"/>
    <property type="match status" value="1"/>
</dbReference>
<dbReference type="Proteomes" id="UP000184079">
    <property type="component" value="Unassembled WGS sequence"/>
</dbReference>
<keyword evidence="4" id="KW-0378">Hydrolase</keyword>
<name>A0A1M5NCC8_9BACI</name>
<organism evidence="8 9">
    <name type="scientific">Virgibacillus chiguensis</name>
    <dbReference type="NCBI Taxonomy" id="411959"/>
    <lineage>
        <taxon>Bacteria</taxon>
        <taxon>Bacillati</taxon>
        <taxon>Bacillota</taxon>
        <taxon>Bacilli</taxon>
        <taxon>Bacillales</taxon>
        <taxon>Bacillaceae</taxon>
        <taxon>Virgibacillus</taxon>
    </lineage>
</organism>
<dbReference type="GO" id="GO:0016787">
    <property type="term" value="F:hydrolase activity"/>
    <property type="evidence" value="ECO:0007669"/>
    <property type="project" value="UniProtKB-KW"/>
</dbReference>
<dbReference type="InterPro" id="IPR013527">
    <property type="entry name" value="YicC-like_N"/>
</dbReference>
<protein>
    <submittedName>
        <fullName evidence="8">TIGR00255 family protein</fullName>
    </submittedName>
</protein>
<evidence type="ECO:0000259" key="6">
    <source>
        <dbReference type="Pfam" id="PF03755"/>
    </source>
</evidence>